<evidence type="ECO:0000256" key="2">
    <source>
        <dbReference type="ARBA" id="ARBA00022801"/>
    </source>
</evidence>
<dbReference type="GO" id="GO:0046872">
    <property type="term" value="F:metal ion binding"/>
    <property type="evidence" value="ECO:0007669"/>
    <property type="project" value="UniProtKB-KW"/>
</dbReference>
<evidence type="ECO:0000259" key="3">
    <source>
        <dbReference type="Pfam" id="PF13023"/>
    </source>
</evidence>
<protein>
    <submittedName>
        <fullName evidence="4">HD domain-containing protein</fullName>
    </submittedName>
</protein>
<dbReference type="InterPro" id="IPR006674">
    <property type="entry name" value="HD_domain"/>
</dbReference>
<dbReference type="PANTHER" id="PTHR11845:SF13">
    <property type="entry name" value="5'-DEOXYNUCLEOTIDASE HDDC2"/>
    <property type="match status" value="1"/>
</dbReference>
<evidence type="ECO:0000313" key="5">
    <source>
        <dbReference type="Proteomes" id="UP001059380"/>
    </source>
</evidence>
<organism evidence="4 5">
    <name type="scientific">Occallatibacter riparius</name>
    <dbReference type="NCBI Taxonomy" id="1002689"/>
    <lineage>
        <taxon>Bacteria</taxon>
        <taxon>Pseudomonadati</taxon>
        <taxon>Acidobacteriota</taxon>
        <taxon>Terriglobia</taxon>
        <taxon>Terriglobales</taxon>
        <taxon>Acidobacteriaceae</taxon>
        <taxon>Occallatibacter</taxon>
    </lineage>
</organism>
<dbReference type="AlphaFoldDB" id="A0A9J7BGW7"/>
<reference evidence="4" key="1">
    <citation type="submission" date="2021-04" db="EMBL/GenBank/DDBJ databases">
        <title>Phylogenetic analysis of Acidobacteriaceae.</title>
        <authorList>
            <person name="Qiu L."/>
            <person name="Zhang Q."/>
        </authorList>
    </citation>
    <scope>NUCLEOTIDE SEQUENCE</scope>
    <source>
        <strain evidence="4">DSM 25168</strain>
    </source>
</reference>
<keyword evidence="5" id="KW-1185">Reference proteome</keyword>
<feature type="domain" description="HD" evidence="3">
    <location>
        <begin position="25"/>
        <end position="178"/>
    </location>
</feature>
<keyword evidence="1" id="KW-0479">Metal-binding</keyword>
<dbReference type="RefSeq" id="WP_260791068.1">
    <property type="nucleotide sequence ID" value="NZ_CP093313.1"/>
</dbReference>
<dbReference type="Proteomes" id="UP001059380">
    <property type="component" value="Chromosome"/>
</dbReference>
<dbReference type="GO" id="GO:0002953">
    <property type="term" value="F:5'-deoxynucleotidase activity"/>
    <property type="evidence" value="ECO:0007669"/>
    <property type="project" value="InterPro"/>
</dbReference>
<dbReference type="SUPFAM" id="SSF109604">
    <property type="entry name" value="HD-domain/PDEase-like"/>
    <property type="match status" value="1"/>
</dbReference>
<dbReference type="EMBL" id="CP093313">
    <property type="protein sequence ID" value="UWZ82032.1"/>
    <property type="molecule type" value="Genomic_DNA"/>
</dbReference>
<dbReference type="Pfam" id="PF13023">
    <property type="entry name" value="HD_3"/>
    <property type="match status" value="1"/>
</dbReference>
<sequence length="209" mass="23947">MTELIDPKLFSDDVMMKKFRFIVELDKLKMVFRRTLLLDKSRTENDAEHSWEMATMALVLHSYAEPGTDLLRVLKMLLIHDLVEIDAGDTYVYDRVGIRDQPERESAAASRIFGLLEDPEGAELHALWREFEDRITPEARFARALDRLQPLFHNYCTAGQVWRQNAIKASQVRQAMQVIREGSATLGLFADRLIDASVEEGYLATSDEG</sequence>
<proteinExistence type="predicted"/>
<dbReference type="PANTHER" id="PTHR11845">
    <property type="entry name" value="5'-DEOXYNUCLEOTIDASE HDDC2"/>
    <property type="match status" value="1"/>
</dbReference>
<keyword evidence="2" id="KW-0378">Hydrolase</keyword>
<dbReference type="GO" id="GO:0005737">
    <property type="term" value="C:cytoplasm"/>
    <property type="evidence" value="ECO:0007669"/>
    <property type="project" value="TreeGrafter"/>
</dbReference>
<evidence type="ECO:0000313" key="4">
    <source>
        <dbReference type="EMBL" id="UWZ82032.1"/>
    </source>
</evidence>
<accession>A0A9J7BGW7</accession>
<evidence type="ECO:0000256" key="1">
    <source>
        <dbReference type="ARBA" id="ARBA00022723"/>
    </source>
</evidence>
<dbReference type="Gene3D" id="1.10.3210.10">
    <property type="entry name" value="Hypothetical protein af1432"/>
    <property type="match status" value="1"/>
</dbReference>
<dbReference type="InterPro" id="IPR039356">
    <property type="entry name" value="YfbR/HDDC2"/>
</dbReference>
<name>A0A9J7BGW7_9BACT</name>
<dbReference type="KEGG" id="orp:MOP44_15790"/>
<gene>
    <name evidence="4" type="ORF">MOP44_15790</name>
</gene>